<dbReference type="Pfam" id="PF13689">
    <property type="entry name" value="DUF4154"/>
    <property type="match status" value="1"/>
</dbReference>
<dbReference type="Proteomes" id="UP000575898">
    <property type="component" value="Unassembled WGS sequence"/>
</dbReference>
<feature type="chain" id="PRO_5032562315" description="YfiR family protein" evidence="1">
    <location>
        <begin position="20"/>
        <end position="169"/>
    </location>
</feature>
<protein>
    <recommendedName>
        <fullName evidence="4">YfiR family protein</fullName>
    </recommendedName>
</protein>
<dbReference type="RefSeq" id="WP_184034971.1">
    <property type="nucleotide sequence ID" value="NZ_JACHHY010000003.1"/>
</dbReference>
<evidence type="ECO:0000313" key="2">
    <source>
        <dbReference type="EMBL" id="MBB5017333.1"/>
    </source>
</evidence>
<reference evidence="2 3" key="1">
    <citation type="submission" date="2020-08" db="EMBL/GenBank/DDBJ databases">
        <title>Genomic Encyclopedia of Type Strains, Phase IV (KMG-IV): sequencing the most valuable type-strain genomes for metagenomic binning, comparative biology and taxonomic classification.</title>
        <authorList>
            <person name="Goeker M."/>
        </authorList>
    </citation>
    <scope>NUCLEOTIDE SEQUENCE [LARGE SCALE GENOMIC DNA]</scope>
    <source>
        <strain evidence="2 3">DSM 27165</strain>
    </source>
</reference>
<proteinExistence type="predicted"/>
<sequence>MKRMLWLLLVGCLATSLRAGTDEHSLKVAYLYNFIQFTQWPTMPADQAFQLCVLGSTPLDTALDGLEGKQVLNGMRIKVRHILPKDVDTCHALYVDDSQRKLAEQVLTRLSNAPVLTVTDADGLADRGAMIEIRKRDLKLGFEVNLAQAKRAKLNFSSRMLKLALFVSE</sequence>
<evidence type="ECO:0000313" key="3">
    <source>
        <dbReference type="Proteomes" id="UP000575898"/>
    </source>
</evidence>
<dbReference type="AlphaFoldDB" id="A0A840MMA5"/>
<organism evidence="2 3">
    <name type="scientific">Chitinivorax tropicus</name>
    <dbReference type="NCBI Taxonomy" id="714531"/>
    <lineage>
        <taxon>Bacteria</taxon>
        <taxon>Pseudomonadati</taxon>
        <taxon>Pseudomonadota</taxon>
        <taxon>Betaproteobacteria</taxon>
        <taxon>Chitinivorax</taxon>
    </lineage>
</organism>
<keyword evidence="1" id="KW-0732">Signal</keyword>
<dbReference type="InterPro" id="IPR025293">
    <property type="entry name" value="YfiR/HmsC-like"/>
</dbReference>
<comment type="caution">
    <text evidence="2">The sequence shown here is derived from an EMBL/GenBank/DDBJ whole genome shotgun (WGS) entry which is preliminary data.</text>
</comment>
<evidence type="ECO:0000256" key="1">
    <source>
        <dbReference type="SAM" id="SignalP"/>
    </source>
</evidence>
<accession>A0A840MMA5</accession>
<evidence type="ECO:0008006" key="4">
    <source>
        <dbReference type="Google" id="ProtNLM"/>
    </source>
</evidence>
<feature type="signal peptide" evidence="1">
    <location>
        <begin position="1"/>
        <end position="19"/>
    </location>
</feature>
<name>A0A840MMA5_9PROT</name>
<keyword evidence="3" id="KW-1185">Reference proteome</keyword>
<gene>
    <name evidence="2" type="ORF">HNQ59_000597</name>
</gene>
<dbReference type="EMBL" id="JACHHY010000003">
    <property type="protein sequence ID" value="MBB5017333.1"/>
    <property type="molecule type" value="Genomic_DNA"/>
</dbReference>